<feature type="domain" description="Peptidase C1A papain C-terminal" evidence="2">
    <location>
        <begin position="95"/>
        <end position="303"/>
    </location>
</feature>
<keyword evidence="1" id="KW-0732">Signal</keyword>
<evidence type="ECO:0000259" key="2">
    <source>
        <dbReference type="Pfam" id="PF00112"/>
    </source>
</evidence>
<comment type="caution">
    <text evidence="3">The sequence shown here is derived from an EMBL/GenBank/DDBJ whole genome shotgun (WGS) entry which is preliminary data.</text>
</comment>
<evidence type="ECO:0000313" key="3">
    <source>
        <dbReference type="EMBL" id="MBB6051210.1"/>
    </source>
</evidence>
<evidence type="ECO:0000313" key="4">
    <source>
        <dbReference type="Proteomes" id="UP000520814"/>
    </source>
</evidence>
<dbReference type="GO" id="GO:0006508">
    <property type="term" value="P:proteolysis"/>
    <property type="evidence" value="ECO:0007669"/>
    <property type="project" value="InterPro"/>
</dbReference>
<dbReference type="Pfam" id="PF00112">
    <property type="entry name" value="Peptidase_C1"/>
    <property type="match status" value="1"/>
</dbReference>
<dbReference type="AlphaFoldDB" id="A0A7W9W7L2"/>
<accession>A0A7W9W7L2</accession>
<evidence type="ECO:0000256" key="1">
    <source>
        <dbReference type="SAM" id="SignalP"/>
    </source>
</evidence>
<dbReference type="Gene3D" id="3.90.70.10">
    <property type="entry name" value="Cysteine proteinases"/>
    <property type="match status" value="1"/>
</dbReference>
<dbReference type="InterPro" id="IPR000668">
    <property type="entry name" value="Peptidase_C1A_C"/>
</dbReference>
<dbReference type="InterPro" id="IPR038765">
    <property type="entry name" value="Papain-like_cys_pep_sf"/>
</dbReference>
<dbReference type="GO" id="GO:0008234">
    <property type="term" value="F:cysteine-type peptidase activity"/>
    <property type="evidence" value="ECO:0007669"/>
    <property type="project" value="InterPro"/>
</dbReference>
<dbReference type="Proteomes" id="UP000520814">
    <property type="component" value="Unassembled WGS sequence"/>
</dbReference>
<name>A0A7W9W7L2_ARMRO</name>
<proteinExistence type="predicted"/>
<gene>
    <name evidence="3" type="ORF">HNQ39_003001</name>
</gene>
<feature type="signal peptide" evidence="1">
    <location>
        <begin position="1"/>
        <end position="20"/>
    </location>
</feature>
<dbReference type="RefSeq" id="WP_184197597.1">
    <property type="nucleotide sequence ID" value="NZ_JACHGW010000002.1"/>
</dbReference>
<organism evidence="3 4">
    <name type="scientific">Armatimonas rosea</name>
    <dbReference type="NCBI Taxonomy" id="685828"/>
    <lineage>
        <taxon>Bacteria</taxon>
        <taxon>Bacillati</taxon>
        <taxon>Armatimonadota</taxon>
        <taxon>Armatimonadia</taxon>
        <taxon>Armatimonadales</taxon>
        <taxon>Armatimonadaceae</taxon>
        <taxon>Armatimonas</taxon>
    </lineage>
</organism>
<keyword evidence="4" id="KW-1185">Reference proteome</keyword>
<dbReference type="CDD" id="cd02619">
    <property type="entry name" value="Peptidase_C1"/>
    <property type="match status" value="1"/>
</dbReference>
<protein>
    <recommendedName>
        <fullName evidence="2">Peptidase C1A papain C-terminal domain-containing protein</fullName>
    </recommendedName>
</protein>
<sequence>MERRTFLLLTVGTLCSAAVAQPQARRAQPPSTYRFTPTLVTSLKLKDPTTHSSPTRVQEWIVGKLDTTVTFNPAIFKALQPDADLRPLIASYGLPIKAQGARGTCSVFAMTFLLEYNWASWGEKNKTALSEEYLNWATNKATNNQNDGDFFKNIAAGFKSYGVGDAALAPYQSAFNPGWQPTKSAIDGGTYRSLEQKFWVVFDDGVMGKSQEELDKVCHLLDNKIPVAIGQAWPNTKQGATYTFGSALGLNFLNDFTGPKGGHSMVAVGYKRSKEYPGGGYLIFRNSWGTGSGYEGYWLLSFNYVRKYAYDAYAAAWDGIK</sequence>
<dbReference type="EMBL" id="JACHGW010000002">
    <property type="protein sequence ID" value="MBB6051210.1"/>
    <property type="molecule type" value="Genomic_DNA"/>
</dbReference>
<reference evidence="3 4" key="1">
    <citation type="submission" date="2020-08" db="EMBL/GenBank/DDBJ databases">
        <title>Genomic Encyclopedia of Type Strains, Phase IV (KMG-IV): sequencing the most valuable type-strain genomes for metagenomic binning, comparative biology and taxonomic classification.</title>
        <authorList>
            <person name="Goeker M."/>
        </authorList>
    </citation>
    <scope>NUCLEOTIDE SEQUENCE [LARGE SCALE GENOMIC DNA]</scope>
    <source>
        <strain evidence="3 4">DSM 23562</strain>
    </source>
</reference>
<dbReference type="SUPFAM" id="SSF54001">
    <property type="entry name" value="Cysteine proteinases"/>
    <property type="match status" value="1"/>
</dbReference>
<feature type="chain" id="PRO_5031022547" description="Peptidase C1A papain C-terminal domain-containing protein" evidence="1">
    <location>
        <begin position="21"/>
        <end position="321"/>
    </location>
</feature>